<evidence type="ECO:0000313" key="3">
    <source>
        <dbReference type="Proteomes" id="UP000594638"/>
    </source>
</evidence>
<feature type="transmembrane region" description="Helical" evidence="1">
    <location>
        <begin position="188"/>
        <end position="209"/>
    </location>
</feature>
<evidence type="ECO:0000313" key="2">
    <source>
        <dbReference type="EMBL" id="CAA3011330.1"/>
    </source>
</evidence>
<feature type="transmembrane region" description="Helical" evidence="1">
    <location>
        <begin position="154"/>
        <end position="176"/>
    </location>
</feature>
<keyword evidence="1" id="KW-1133">Transmembrane helix</keyword>
<feature type="transmembrane region" description="Helical" evidence="1">
    <location>
        <begin position="115"/>
        <end position="134"/>
    </location>
</feature>
<keyword evidence="2" id="KW-0645">Protease</keyword>
<keyword evidence="2" id="KW-0378">Hydrolase</keyword>
<evidence type="ECO:0000256" key="1">
    <source>
        <dbReference type="SAM" id="Phobius"/>
    </source>
</evidence>
<dbReference type="Gramene" id="OE9A078441T1">
    <property type="protein sequence ID" value="OE9A078441C1"/>
    <property type="gene ID" value="OE9A078441"/>
</dbReference>
<dbReference type="PANTHER" id="PTHR43592">
    <property type="entry name" value="CAAX AMINO TERMINAL PROTEASE"/>
    <property type="match status" value="1"/>
</dbReference>
<name>A0A8S0U1X0_OLEEU</name>
<comment type="caution">
    <text evidence="2">The sequence shown here is derived from an EMBL/GenBank/DDBJ whole genome shotgun (WGS) entry which is preliminary data.</text>
</comment>
<dbReference type="OrthoDB" id="1719834at2759"/>
<dbReference type="EMBL" id="CACTIH010007365">
    <property type="protein sequence ID" value="CAA3011330.1"/>
    <property type="molecule type" value="Genomic_DNA"/>
</dbReference>
<accession>A0A8S0U1X0</accession>
<dbReference type="GO" id="GO:0008233">
    <property type="term" value="F:peptidase activity"/>
    <property type="evidence" value="ECO:0007669"/>
    <property type="project" value="UniProtKB-KW"/>
</dbReference>
<keyword evidence="1" id="KW-0812">Transmembrane</keyword>
<dbReference type="Proteomes" id="UP000594638">
    <property type="component" value="Unassembled WGS sequence"/>
</dbReference>
<keyword evidence="3" id="KW-1185">Reference proteome</keyword>
<keyword evidence="1" id="KW-0472">Membrane</keyword>
<dbReference type="AlphaFoldDB" id="A0A8S0U1X0"/>
<dbReference type="GO" id="GO:0006508">
    <property type="term" value="P:proteolysis"/>
    <property type="evidence" value="ECO:0007669"/>
    <property type="project" value="UniProtKB-KW"/>
</dbReference>
<protein>
    <submittedName>
        <fullName evidence="2">CAAX amino terminal protease</fullName>
    </submittedName>
</protein>
<reference evidence="2 3" key="1">
    <citation type="submission" date="2019-12" db="EMBL/GenBank/DDBJ databases">
        <authorList>
            <person name="Alioto T."/>
            <person name="Alioto T."/>
            <person name="Gomez Garrido J."/>
        </authorList>
    </citation>
    <scope>NUCLEOTIDE SEQUENCE [LARGE SCALE GENOMIC DNA]</scope>
</reference>
<gene>
    <name evidence="2" type="ORF">OLEA9_A078441</name>
</gene>
<dbReference type="PANTHER" id="PTHR43592:SF20">
    <property type="entry name" value="ALPHA_BETA-HYDROLASES SUPERFAMILY PROTEIN"/>
    <property type="match status" value="1"/>
</dbReference>
<sequence length="225" mass="24638">MRLWTVKLESQQHVSSECTSLQEFLATLVARAGPTTTAAVTGTKTEVDVLGSLPKDIYGEPAKPCPDEQDIPIDTGNMQDVTHIAPWQEDVNLPVATASEEVQAMLAKLGQNGGIWKLVGKVALLWGGICGAMSMTDKFISFLHIARCPLIPRILGFVFMVLLPWSPVVIPLLPSLIQSWATRSPFKIAELACIAGVYVSIMIMITLWGKRISKYDDPLKQYGMI</sequence>
<proteinExistence type="predicted"/>
<organism evidence="2 3">
    <name type="scientific">Olea europaea subsp. europaea</name>
    <dbReference type="NCBI Taxonomy" id="158383"/>
    <lineage>
        <taxon>Eukaryota</taxon>
        <taxon>Viridiplantae</taxon>
        <taxon>Streptophyta</taxon>
        <taxon>Embryophyta</taxon>
        <taxon>Tracheophyta</taxon>
        <taxon>Spermatophyta</taxon>
        <taxon>Magnoliopsida</taxon>
        <taxon>eudicotyledons</taxon>
        <taxon>Gunneridae</taxon>
        <taxon>Pentapetalae</taxon>
        <taxon>asterids</taxon>
        <taxon>lamiids</taxon>
        <taxon>Lamiales</taxon>
        <taxon>Oleaceae</taxon>
        <taxon>Oleeae</taxon>
        <taxon>Olea</taxon>
    </lineage>
</organism>